<dbReference type="CDD" id="cd01066">
    <property type="entry name" value="APP_MetAP"/>
    <property type="match status" value="1"/>
</dbReference>
<dbReference type="InterPro" id="IPR036005">
    <property type="entry name" value="Creatinase/aminopeptidase-like"/>
</dbReference>
<dbReference type="EMBL" id="CP100595">
    <property type="protein sequence ID" value="UTJ07522.1"/>
    <property type="molecule type" value="Genomic_DNA"/>
</dbReference>
<dbReference type="SUPFAM" id="SSF55920">
    <property type="entry name" value="Creatinase/aminopeptidase"/>
    <property type="match status" value="1"/>
</dbReference>
<evidence type="ECO:0000259" key="2">
    <source>
        <dbReference type="Pfam" id="PF01321"/>
    </source>
</evidence>
<reference evidence="3" key="1">
    <citation type="submission" date="2022-07" db="EMBL/GenBank/DDBJ databases">
        <title>Arcobacter roscoffensis sp. nov., a marine bacterium isolated from coastal seawater collected from Roscoff, France.</title>
        <authorList>
            <person name="Pascual J."/>
            <person name="Lepeaux C."/>
            <person name="Methner A."/>
            <person name="Overmann J."/>
        </authorList>
    </citation>
    <scope>NUCLEOTIDE SEQUENCE</scope>
    <source>
        <strain evidence="3">ARW1-2F2</strain>
    </source>
</reference>
<dbReference type="Gene3D" id="3.90.230.10">
    <property type="entry name" value="Creatinase/methionine aminopeptidase superfamily"/>
    <property type="match status" value="1"/>
</dbReference>
<keyword evidence="4" id="KW-1185">Reference proteome</keyword>
<dbReference type="InterPro" id="IPR000587">
    <property type="entry name" value="Creatinase_N"/>
</dbReference>
<dbReference type="Gene3D" id="3.40.350.10">
    <property type="entry name" value="Creatinase/prolidase N-terminal domain"/>
    <property type="match status" value="1"/>
</dbReference>
<dbReference type="Pfam" id="PF01321">
    <property type="entry name" value="Creatinase_N"/>
    <property type="match status" value="1"/>
</dbReference>
<evidence type="ECO:0000313" key="3">
    <source>
        <dbReference type="EMBL" id="UTJ07522.1"/>
    </source>
</evidence>
<evidence type="ECO:0000313" key="4">
    <source>
        <dbReference type="Proteomes" id="UP001060012"/>
    </source>
</evidence>
<dbReference type="RefSeq" id="WP_254577696.1">
    <property type="nucleotide sequence ID" value="NZ_CP100595.1"/>
</dbReference>
<proteinExistence type="predicted"/>
<name>A0ABY5E6M8_9BACT</name>
<dbReference type="InterPro" id="IPR000994">
    <property type="entry name" value="Pept_M24"/>
</dbReference>
<dbReference type="InterPro" id="IPR029149">
    <property type="entry name" value="Creatin/AminoP/Spt16_N"/>
</dbReference>
<dbReference type="SUPFAM" id="SSF53092">
    <property type="entry name" value="Creatinase/prolidase N-terminal domain"/>
    <property type="match status" value="1"/>
</dbReference>
<organism evidence="3 4">
    <name type="scientific">Arcobacter roscoffensis</name>
    <dbReference type="NCBI Taxonomy" id="2961520"/>
    <lineage>
        <taxon>Bacteria</taxon>
        <taxon>Pseudomonadati</taxon>
        <taxon>Campylobacterota</taxon>
        <taxon>Epsilonproteobacteria</taxon>
        <taxon>Campylobacterales</taxon>
        <taxon>Arcobacteraceae</taxon>
        <taxon>Arcobacter</taxon>
    </lineage>
</organism>
<dbReference type="InterPro" id="IPR050659">
    <property type="entry name" value="Peptidase_M24B"/>
</dbReference>
<dbReference type="PANTHER" id="PTHR46112:SF2">
    <property type="entry name" value="XAA-PRO AMINOPEPTIDASE P-RELATED"/>
    <property type="match status" value="1"/>
</dbReference>
<accession>A0ABY5E6M8</accession>
<feature type="domain" description="Peptidase M24" evidence="1">
    <location>
        <begin position="173"/>
        <end position="383"/>
    </location>
</feature>
<sequence>MAKSKTITKLAFTKKEYIQRVKKVKSIMQQRRIDVLVATDPGNMNWLTGYDGWSFYVHQGVIISLDHEEPIWFGRLMDKNAALLRCYMNADNMVGYPEKYVQNLDEHPMTWIGENIFKKNGWDKAIIATERDNYYYSAEAHFRLTATLPNATFINANNLVNWVRGKKSAKEIEYMKIAGRITEKIHQRVLDIVKPGIPKSHVVSQIYETAIAGVDGYGGDYPSIVPLLPSGTEASASHITWDDRPFKRNEATYIEISGCYKRYHAPMSRTIYIGKPTQQFLDAEKALRETIEAGLEMAKPGNTTADIAIAAEKVMKRYGIDRNDARYGYPIGVSYPPDWGERTCSLRNTDLTVLEEGMTFHFMPGIWQEDWGAEVTESILITKDGVETLSNFPRELFIK</sequence>
<dbReference type="Pfam" id="PF00557">
    <property type="entry name" value="Peptidase_M24"/>
    <property type="match status" value="1"/>
</dbReference>
<evidence type="ECO:0000259" key="1">
    <source>
        <dbReference type="Pfam" id="PF00557"/>
    </source>
</evidence>
<dbReference type="Proteomes" id="UP001060012">
    <property type="component" value="Chromosome"/>
</dbReference>
<protein>
    <submittedName>
        <fullName evidence="3">M24 family metallopeptidase</fullName>
    </submittedName>
</protein>
<gene>
    <name evidence="3" type="ORF">NJU99_05340</name>
</gene>
<feature type="domain" description="Creatinase N-terminal" evidence="2">
    <location>
        <begin position="20"/>
        <end position="164"/>
    </location>
</feature>
<dbReference type="PANTHER" id="PTHR46112">
    <property type="entry name" value="AMINOPEPTIDASE"/>
    <property type="match status" value="1"/>
</dbReference>